<evidence type="ECO:0000256" key="4">
    <source>
        <dbReference type="ARBA" id="ARBA00022801"/>
    </source>
</evidence>
<evidence type="ECO:0000256" key="8">
    <source>
        <dbReference type="ARBA" id="ARBA00023235"/>
    </source>
</evidence>
<gene>
    <name evidence="16" type="ORF">DEBURN_LOCUS6610</name>
</gene>
<evidence type="ECO:0000256" key="11">
    <source>
        <dbReference type="RuleBase" id="RU364117"/>
    </source>
</evidence>
<name>A0A9N9AQ84_9GLOM</name>
<dbReference type="PROSITE" id="PS51194">
    <property type="entry name" value="HELICASE_CTER"/>
    <property type="match status" value="1"/>
</dbReference>
<evidence type="ECO:0000259" key="15">
    <source>
        <dbReference type="PROSITE" id="PS51194"/>
    </source>
</evidence>
<feature type="domain" description="Helicase C-terminal" evidence="15">
    <location>
        <begin position="331"/>
        <end position="484"/>
    </location>
</feature>
<dbReference type="Gene3D" id="1.10.10.10">
    <property type="entry name" value="Winged helix-like DNA-binding domain superfamily/Winged helix DNA-binding domain"/>
    <property type="match status" value="1"/>
</dbReference>
<dbReference type="GO" id="GO:0005524">
    <property type="term" value="F:ATP binding"/>
    <property type="evidence" value="ECO:0007669"/>
    <property type="project" value="UniProtKB-KW"/>
</dbReference>
<evidence type="ECO:0000256" key="12">
    <source>
        <dbReference type="SAM" id="Coils"/>
    </source>
</evidence>
<keyword evidence="5 11" id="KW-0347">Helicase</keyword>
<dbReference type="InterPro" id="IPR011545">
    <property type="entry name" value="DEAD/DEAH_box_helicase_dom"/>
</dbReference>
<dbReference type="NCBIfam" id="TIGR00614">
    <property type="entry name" value="recQ_fam"/>
    <property type="match status" value="1"/>
</dbReference>
<evidence type="ECO:0000256" key="6">
    <source>
        <dbReference type="ARBA" id="ARBA00022840"/>
    </source>
</evidence>
<evidence type="ECO:0000256" key="9">
    <source>
        <dbReference type="ARBA" id="ARBA00023242"/>
    </source>
</evidence>
<accession>A0A9N9AQ84</accession>
<feature type="domain" description="Helicase ATP-binding" evidence="14">
    <location>
        <begin position="131"/>
        <end position="310"/>
    </location>
</feature>
<dbReference type="GO" id="GO:0000724">
    <property type="term" value="P:double-strand break repair via homologous recombination"/>
    <property type="evidence" value="ECO:0007669"/>
    <property type="project" value="TreeGrafter"/>
</dbReference>
<dbReference type="EC" id="5.6.2.4" evidence="11"/>
<evidence type="ECO:0000256" key="7">
    <source>
        <dbReference type="ARBA" id="ARBA00023125"/>
    </source>
</evidence>
<keyword evidence="9 11" id="KW-0539">Nucleus</keyword>
<keyword evidence="3 11" id="KW-0547">Nucleotide-binding</keyword>
<proteinExistence type="inferred from homology"/>
<dbReference type="InterPro" id="IPR032284">
    <property type="entry name" value="RecQ_Zn-bd"/>
</dbReference>
<evidence type="ECO:0000259" key="13">
    <source>
        <dbReference type="PROSITE" id="PS50206"/>
    </source>
</evidence>
<comment type="catalytic activity">
    <reaction evidence="11">
        <text>ATP + H2O = ADP + phosphate + H(+)</text>
        <dbReference type="Rhea" id="RHEA:13065"/>
        <dbReference type="ChEBI" id="CHEBI:15377"/>
        <dbReference type="ChEBI" id="CHEBI:15378"/>
        <dbReference type="ChEBI" id="CHEBI:30616"/>
        <dbReference type="ChEBI" id="CHEBI:43474"/>
        <dbReference type="ChEBI" id="CHEBI:456216"/>
    </reaction>
</comment>
<evidence type="ECO:0000313" key="16">
    <source>
        <dbReference type="EMBL" id="CAG8541003.1"/>
    </source>
</evidence>
<keyword evidence="8" id="KW-0413">Isomerase</keyword>
<evidence type="ECO:0000256" key="2">
    <source>
        <dbReference type="ARBA" id="ARBA00005446"/>
    </source>
</evidence>
<dbReference type="InterPro" id="IPR036388">
    <property type="entry name" value="WH-like_DNA-bd_sf"/>
</dbReference>
<feature type="coiled-coil region" evidence="12">
    <location>
        <begin position="463"/>
        <end position="490"/>
    </location>
</feature>
<dbReference type="CDD" id="cd18794">
    <property type="entry name" value="SF2_C_RecQ"/>
    <property type="match status" value="1"/>
</dbReference>
<dbReference type="GO" id="GO:0005737">
    <property type="term" value="C:cytoplasm"/>
    <property type="evidence" value="ECO:0007669"/>
    <property type="project" value="TreeGrafter"/>
</dbReference>
<dbReference type="PANTHER" id="PTHR13710:SF153">
    <property type="entry name" value="RECQ-LIKE DNA HELICASE BLM"/>
    <property type="match status" value="1"/>
</dbReference>
<dbReference type="CDD" id="cd17920">
    <property type="entry name" value="DEXHc_RecQ"/>
    <property type="match status" value="1"/>
</dbReference>
<keyword evidence="6 11" id="KW-0067">ATP-binding</keyword>
<comment type="subcellular location">
    <subcellularLocation>
        <location evidence="1 11">Nucleus</location>
    </subcellularLocation>
</comment>
<dbReference type="OrthoDB" id="10261556at2759"/>
<dbReference type="Pfam" id="PF00271">
    <property type="entry name" value="Helicase_C"/>
    <property type="match status" value="1"/>
</dbReference>
<evidence type="ECO:0000259" key="14">
    <source>
        <dbReference type="PROSITE" id="PS51192"/>
    </source>
</evidence>
<comment type="caution">
    <text evidence="16">The sequence shown here is derived from an EMBL/GenBank/DDBJ whole genome shotgun (WGS) entry which is preliminary data.</text>
</comment>
<feature type="non-terminal residue" evidence="16">
    <location>
        <position position="656"/>
    </location>
</feature>
<dbReference type="InterPro" id="IPR002464">
    <property type="entry name" value="DNA/RNA_helicase_DEAH_CS"/>
</dbReference>
<dbReference type="GO" id="GO:0003677">
    <property type="term" value="F:DNA binding"/>
    <property type="evidence" value="ECO:0007669"/>
    <property type="project" value="UniProtKB-KW"/>
</dbReference>
<organism evidence="16 17">
    <name type="scientific">Diversispora eburnea</name>
    <dbReference type="NCBI Taxonomy" id="1213867"/>
    <lineage>
        <taxon>Eukaryota</taxon>
        <taxon>Fungi</taxon>
        <taxon>Fungi incertae sedis</taxon>
        <taxon>Mucoromycota</taxon>
        <taxon>Glomeromycotina</taxon>
        <taxon>Glomeromycetes</taxon>
        <taxon>Diversisporales</taxon>
        <taxon>Diversisporaceae</taxon>
        <taxon>Diversispora</taxon>
    </lineage>
</organism>
<dbReference type="PROSITE" id="PS51192">
    <property type="entry name" value="HELICASE_ATP_BIND_1"/>
    <property type="match status" value="1"/>
</dbReference>
<evidence type="ECO:0000256" key="10">
    <source>
        <dbReference type="ARBA" id="ARBA00034617"/>
    </source>
</evidence>
<sequence length="656" mass="75396">ITQKLPKNILAVRHNFGTNYRKHYLITNGELSKNASSENNYEINKTNNIEDNVDKNSKFKKFRVTINSCDRDESNLINSTSDLSSCDSKIKSQSTMVEKVEKIETVDPDILNILQDVFKLKSFRLNQLDAIISTLNGDDVFSLMPTGGGKSLCYQLPAVLDNKRNNKVTFVISPLLSLMHDQISHLNNLGIYALGIEANQDSGYRNMIYRELDNPVSKLTLLYLTPEMINRSNKLQGLIQLFYSKGRLGRFVIDEAHCVSQWGHDFRPDYVELGKMKCIFPDIPVMALTATATTIVREDLIRNLGISNCKVFTTGFNRKNLIYEVRKKSSNVEGQIYKFIQDSSNKDKTGIIYCTSKASCEKVAKKLTEHGLKAAYYHAGMDKQDRLRLQDDWHSGRIHIIVATNAFGMGIDKPDVRYVIHHSFPQSLEGYYQETGRAGRDGLDSKCILFYSYADKFPIQKLIDSCEGENVQKRQQRENLKEMIRYCENQIDCRREIILHYFEESFDRKECKQGCDNCQNQPTISRIQFDATEIAKIMVQLIKLNQRAHVTMQQIVKMMNQDTDKNLIKIVQRKNLKLPPGFQPTDLTRDEIEKIFKIMVLNDILIENIHPNYMGFISTYVMVGPRADLLNDETERIIIDRIVSTSILNLGYNIIY</sequence>
<dbReference type="GO" id="GO:0005694">
    <property type="term" value="C:chromosome"/>
    <property type="evidence" value="ECO:0007669"/>
    <property type="project" value="TreeGrafter"/>
</dbReference>
<keyword evidence="17" id="KW-1185">Reference proteome</keyword>
<dbReference type="Pfam" id="PF00270">
    <property type="entry name" value="DEAD"/>
    <property type="match status" value="1"/>
</dbReference>
<evidence type="ECO:0000256" key="3">
    <source>
        <dbReference type="ARBA" id="ARBA00022741"/>
    </source>
</evidence>
<feature type="domain" description="Rhodanese" evidence="13">
    <location>
        <begin position="345"/>
        <end position="393"/>
    </location>
</feature>
<dbReference type="InterPro" id="IPR004589">
    <property type="entry name" value="DNA_helicase_ATP-dep_RecQ"/>
</dbReference>
<dbReference type="FunFam" id="3.40.50.300:FF:000296">
    <property type="entry name" value="ATP-dependent DNA helicase RecQ"/>
    <property type="match status" value="1"/>
</dbReference>
<dbReference type="InterPro" id="IPR014001">
    <property type="entry name" value="Helicase_ATP-bd"/>
</dbReference>
<keyword evidence="12" id="KW-0175">Coiled coil</keyword>
<dbReference type="PANTHER" id="PTHR13710">
    <property type="entry name" value="DNA HELICASE RECQ FAMILY MEMBER"/>
    <property type="match status" value="1"/>
</dbReference>
<dbReference type="GO" id="GO:0009378">
    <property type="term" value="F:four-way junction helicase activity"/>
    <property type="evidence" value="ECO:0007669"/>
    <property type="project" value="TreeGrafter"/>
</dbReference>
<dbReference type="SMART" id="SM00487">
    <property type="entry name" value="DEXDc"/>
    <property type="match status" value="1"/>
</dbReference>
<dbReference type="PROSITE" id="PS50206">
    <property type="entry name" value="RHODANESE_3"/>
    <property type="match status" value="1"/>
</dbReference>
<evidence type="ECO:0000256" key="1">
    <source>
        <dbReference type="ARBA" id="ARBA00004123"/>
    </source>
</evidence>
<comment type="catalytic activity">
    <reaction evidence="10 11">
        <text>Couples ATP hydrolysis with the unwinding of duplex DNA by translocating in the 3'-5' direction.</text>
        <dbReference type="EC" id="5.6.2.4"/>
    </reaction>
</comment>
<comment type="similarity">
    <text evidence="2 11">Belongs to the helicase family. RecQ subfamily.</text>
</comment>
<dbReference type="FunFam" id="3.40.50.300:FF:001975">
    <property type="entry name" value="ATP-dependent DNA helicase"/>
    <property type="match status" value="1"/>
</dbReference>
<protein>
    <recommendedName>
        <fullName evidence="11">ATP-dependent DNA helicase</fullName>
        <ecNumber evidence="11">5.6.2.4</ecNumber>
    </recommendedName>
</protein>
<dbReference type="GO" id="GO:0016787">
    <property type="term" value="F:hydrolase activity"/>
    <property type="evidence" value="ECO:0007669"/>
    <property type="project" value="UniProtKB-KW"/>
</dbReference>
<dbReference type="Pfam" id="PF16124">
    <property type="entry name" value="RecQ_Zn_bind"/>
    <property type="match status" value="1"/>
</dbReference>
<dbReference type="SUPFAM" id="SSF52540">
    <property type="entry name" value="P-loop containing nucleoside triphosphate hydrolases"/>
    <property type="match status" value="2"/>
</dbReference>
<reference evidence="16" key="1">
    <citation type="submission" date="2021-06" db="EMBL/GenBank/DDBJ databases">
        <authorList>
            <person name="Kallberg Y."/>
            <person name="Tangrot J."/>
            <person name="Rosling A."/>
        </authorList>
    </citation>
    <scope>NUCLEOTIDE SEQUENCE</scope>
    <source>
        <strain evidence="16">AZ414A</strain>
    </source>
</reference>
<evidence type="ECO:0000313" key="17">
    <source>
        <dbReference type="Proteomes" id="UP000789706"/>
    </source>
</evidence>
<dbReference type="InterPro" id="IPR001763">
    <property type="entry name" value="Rhodanese-like_dom"/>
</dbReference>
<dbReference type="GO" id="GO:0043138">
    <property type="term" value="F:3'-5' DNA helicase activity"/>
    <property type="evidence" value="ECO:0007669"/>
    <property type="project" value="UniProtKB-EC"/>
</dbReference>
<dbReference type="PROSITE" id="PS00690">
    <property type="entry name" value="DEAH_ATP_HELICASE"/>
    <property type="match status" value="1"/>
</dbReference>
<dbReference type="InterPro" id="IPR001650">
    <property type="entry name" value="Helicase_C-like"/>
</dbReference>
<dbReference type="AlphaFoldDB" id="A0A9N9AQ84"/>
<dbReference type="EMBL" id="CAJVPK010000697">
    <property type="protein sequence ID" value="CAG8541003.1"/>
    <property type="molecule type" value="Genomic_DNA"/>
</dbReference>
<dbReference type="Proteomes" id="UP000789706">
    <property type="component" value="Unassembled WGS sequence"/>
</dbReference>
<dbReference type="GO" id="GO:0005634">
    <property type="term" value="C:nucleus"/>
    <property type="evidence" value="ECO:0007669"/>
    <property type="project" value="UniProtKB-SubCell"/>
</dbReference>
<keyword evidence="7" id="KW-0238">DNA-binding</keyword>
<evidence type="ECO:0000256" key="5">
    <source>
        <dbReference type="ARBA" id="ARBA00022806"/>
    </source>
</evidence>
<dbReference type="Gene3D" id="3.40.50.300">
    <property type="entry name" value="P-loop containing nucleotide triphosphate hydrolases"/>
    <property type="match status" value="2"/>
</dbReference>
<dbReference type="InterPro" id="IPR027417">
    <property type="entry name" value="P-loop_NTPase"/>
</dbReference>
<keyword evidence="4 11" id="KW-0378">Hydrolase</keyword>
<dbReference type="SMART" id="SM00490">
    <property type="entry name" value="HELICc"/>
    <property type="match status" value="1"/>
</dbReference>